<comment type="similarity">
    <text evidence="1">Belongs to the LOR family.</text>
</comment>
<proteinExistence type="inferred from homology"/>
<dbReference type="OrthoDB" id="4863874at2"/>
<comment type="caution">
    <text evidence="2">The sequence shown here is derived from an EMBL/GenBank/DDBJ whole genome shotgun (WGS) entry which is preliminary data.</text>
</comment>
<dbReference type="Gene3D" id="2.40.160.200">
    <property type="entry name" value="LURP1-related"/>
    <property type="match status" value="1"/>
</dbReference>
<dbReference type="InterPro" id="IPR025659">
    <property type="entry name" value="Tubby-like_C"/>
</dbReference>
<accession>A0A4R0HPP1</accession>
<dbReference type="RefSeq" id="WP_131335740.1">
    <property type="nucleotide sequence ID" value="NZ_SJJZ01000001.1"/>
</dbReference>
<dbReference type="Proteomes" id="UP000292346">
    <property type="component" value="Unassembled WGS sequence"/>
</dbReference>
<protein>
    <submittedName>
        <fullName evidence="2">Uncharacterized protein</fullName>
    </submittedName>
</protein>
<gene>
    <name evidence="2" type="ORF">E0H45_08235</name>
</gene>
<evidence type="ECO:0000313" key="3">
    <source>
        <dbReference type="Proteomes" id="UP000292346"/>
    </source>
</evidence>
<reference evidence="2 3" key="1">
    <citation type="submission" date="2019-02" db="EMBL/GenBank/DDBJ databases">
        <title>Kribbella capetownensis sp. nov. and Kribbella speibonae sp. nov., isolated from soil.</title>
        <authorList>
            <person name="Curtis S.M."/>
            <person name="Norton I."/>
            <person name="Everest G.J."/>
            <person name="Meyers P.R."/>
        </authorList>
    </citation>
    <scope>NUCLEOTIDE SEQUENCE [LARGE SCALE GENOMIC DNA]</scope>
    <source>
        <strain evidence="2 3">KCTC 29219</strain>
    </source>
</reference>
<keyword evidence="3" id="KW-1185">Reference proteome</keyword>
<evidence type="ECO:0000256" key="1">
    <source>
        <dbReference type="ARBA" id="ARBA00005437"/>
    </source>
</evidence>
<dbReference type="Pfam" id="PF04525">
    <property type="entry name" value="LOR"/>
    <property type="match status" value="1"/>
</dbReference>
<dbReference type="SUPFAM" id="SSF54518">
    <property type="entry name" value="Tubby C-terminal domain-like"/>
    <property type="match status" value="1"/>
</dbReference>
<sequence length="95" mass="10722">MHRAIERGGERIATVHKALIGIRDRFDIDVDDGPDLKAHGNVVDHEYEIKRDGDTIAHISKSWFRVRDTYGVEIAPDEDETLLLATVVALEQLTD</sequence>
<evidence type="ECO:0000313" key="2">
    <source>
        <dbReference type="EMBL" id="TCC11262.1"/>
    </source>
</evidence>
<dbReference type="AlphaFoldDB" id="A0A4R0HPP1"/>
<organism evidence="2 3">
    <name type="scientific">Kribbella soli</name>
    <dbReference type="NCBI Taxonomy" id="1124743"/>
    <lineage>
        <taxon>Bacteria</taxon>
        <taxon>Bacillati</taxon>
        <taxon>Actinomycetota</taxon>
        <taxon>Actinomycetes</taxon>
        <taxon>Propionibacteriales</taxon>
        <taxon>Kribbellaceae</taxon>
        <taxon>Kribbella</taxon>
    </lineage>
</organism>
<name>A0A4R0HPP1_9ACTN</name>
<dbReference type="InterPro" id="IPR038595">
    <property type="entry name" value="LOR_sf"/>
</dbReference>
<dbReference type="InterPro" id="IPR007612">
    <property type="entry name" value="LOR"/>
</dbReference>
<dbReference type="EMBL" id="SJJZ01000001">
    <property type="protein sequence ID" value="TCC11262.1"/>
    <property type="molecule type" value="Genomic_DNA"/>
</dbReference>